<dbReference type="Proteomes" id="UP001196413">
    <property type="component" value="Unassembled WGS sequence"/>
</dbReference>
<name>A0AAD5MYN0_PARTN</name>
<gene>
    <name evidence="1" type="ORF">KIN20_025602</name>
</gene>
<comment type="caution">
    <text evidence="1">The sequence shown here is derived from an EMBL/GenBank/DDBJ whole genome shotgun (WGS) entry which is preliminary data.</text>
</comment>
<accession>A0AAD5MYN0</accession>
<sequence length="109" mass="11939">MLEHTGCAKVVLSEGTDGAKVGDFVGQSVEGYQANRKRNIRRTERDREDEKLSTNLPVSFNPSCVALGSLVAHGIQMEYNMRDDYISYVFNPPINGVISTGADLATFVV</sequence>
<keyword evidence="2" id="KW-1185">Reference proteome</keyword>
<evidence type="ECO:0000313" key="1">
    <source>
        <dbReference type="EMBL" id="KAJ1365333.1"/>
    </source>
</evidence>
<proteinExistence type="predicted"/>
<organism evidence="1 2">
    <name type="scientific">Parelaphostrongylus tenuis</name>
    <name type="common">Meningeal worm</name>
    <dbReference type="NCBI Taxonomy" id="148309"/>
    <lineage>
        <taxon>Eukaryota</taxon>
        <taxon>Metazoa</taxon>
        <taxon>Ecdysozoa</taxon>
        <taxon>Nematoda</taxon>
        <taxon>Chromadorea</taxon>
        <taxon>Rhabditida</taxon>
        <taxon>Rhabditina</taxon>
        <taxon>Rhabditomorpha</taxon>
        <taxon>Strongyloidea</taxon>
        <taxon>Metastrongylidae</taxon>
        <taxon>Parelaphostrongylus</taxon>
    </lineage>
</organism>
<reference evidence="1" key="1">
    <citation type="submission" date="2021-06" db="EMBL/GenBank/DDBJ databases">
        <title>Parelaphostrongylus tenuis whole genome reference sequence.</title>
        <authorList>
            <person name="Garwood T.J."/>
            <person name="Larsen P.A."/>
            <person name="Fountain-Jones N.M."/>
            <person name="Garbe J.R."/>
            <person name="Macchietto M.G."/>
            <person name="Kania S.A."/>
            <person name="Gerhold R.W."/>
            <person name="Richards J.E."/>
            <person name="Wolf T.M."/>
        </authorList>
    </citation>
    <scope>NUCLEOTIDE SEQUENCE</scope>
    <source>
        <strain evidence="1">MNPRO001-30</strain>
        <tissue evidence="1">Meninges</tissue>
    </source>
</reference>
<evidence type="ECO:0000313" key="2">
    <source>
        <dbReference type="Proteomes" id="UP001196413"/>
    </source>
</evidence>
<dbReference type="EMBL" id="JAHQIW010005239">
    <property type="protein sequence ID" value="KAJ1365333.1"/>
    <property type="molecule type" value="Genomic_DNA"/>
</dbReference>
<protein>
    <submittedName>
        <fullName evidence="1">Uncharacterized protein</fullName>
    </submittedName>
</protein>
<dbReference type="AlphaFoldDB" id="A0AAD5MYN0"/>